<dbReference type="GeneID" id="18838185"/>
<protein>
    <submittedName>
        <fullName evidence="2">NAD(P)-binding protein</fullName>
    </submittedName>
</protein>
<dbReference type="GO" id="GO:0004029">
    <property type="term" value="F:aldehyde dehydrogenase (NAD+) activity"/>
    <property type="evidence" value="ECO:0007669"/>
    <property type="project" value="TreeGrafter"/>
</dbReference>
<dbReference type="OMA" id="PVYWLHT"/>
<dbReference type="AlphaFoldDB" id="R7SRL7"/>
<dbReference type="Proteomes" id="UP000053319">
    <property type="component" value="Unassembled WGS sequence"/>
</dbReference>
<dbReference type="KEGG" id="dsq:DICSQDRAFT_162826"/>
<evidence type="ECO:0000313" key="3">
    <source>
        <dbReference type="Proteomes" id="UP000053319"/>
    </source>
</evidence>
<dbReference type="InterPro" id="IPR013120">
    <property type="entry name" value="FAR_NAD-bd"/>
</dbReference>
<proteinExistence type="predicted"/>
<dbReference type="OrthoDB" id="10262413at2759"/>
<dbReference type="Gene3D" id="3.40.50.720">
    <property type="entry name" value="NAD(P)-binding Rossmann-like Domain"/>
    <property type="match status" value="1"/>
</dbReference>
<dbReference type="HOGENOM" id="CLU_007383_12_1_1"/>
<name>R7SRL7_DICSQ</name>
<dbReference type="SUPFAM" id="SSF51735">
    <property type="entry name" value="NAD(P)-binding Rossmann-fold domains"/>
    <property type="match status" value="1"/>
</dbReference>
<dbReference type="Pfam" id="PF07993">
    <property type="entry name" value="NAD_binding_4"/>
    <property type="match status" value="1"/>
</dbReference>
<reference evidence="2 3" key="1">
    <citation type="journal article" date="2012" name="Science">
        <title>The Paleozoic origin of enzymatic lignin decomposition reconstructed from 31 fungal genomes.</title>
        <authorList>
            <person name="Floudas D."/>
            <person name="Binder M."/>
            <person name="Riley R."/>
            <person name="Barry K."/>
            <person name="Blanchette R.A."/>
            <person name="Henrissat B."/>
            <person name="Martinez A.T."/>
            <person name="Otillar R."/>
            <person name="Spatafora J.W."/>
            <person name="Yadav J.S."/>
            <person name="Aerts A."/>
            <person name="Benoit I."/>
            <person name="Boyd A."/>
            <person name="Carlson A."/>
            <person name="Copeland A."/>
            <person name="Coutinho P.M."/>
            <person name="de Vries R.P."/>
            <person name="Ferreira P."/>
            <person name="Findley K."/>
            <person name="Foster B."/>
            <person name="Gaskell J."/>
            <person name="Glotzer D."/>
            <person name="Gorecki P."/>
            <person name="Heitman J."/>
            <person name="Hesse C."/>
            <person name="Hori C."/>
            <person name="Igarashi K."/>
            <person name="Jurgens J.A."/>
            <person name="Kallen N."/>
            <person name="Kersten P."/>
            <person name="Kohler A."/>
            <person name="Kuees U."/>
            <person name="Kumar T.K.A."/>
            <person name="Kuo A."/>
            <person name="LaButti K."/>
            <person name="Larrondo L.F."/>
            <person name="Lindquist E."/>
            <person name="Ling A."/>
            <person name="Lombard V."/>
            <person name="Lucas S."/>
            <person name="Lundell T."/>
            <person name="Martin R."/>
            <person name="McLaughlin D.J."/>
            <person name="Morgenstern I."/>
            <person name="Morin E."/>
            <person name="Murat C."/>
            <person name="Nagy L.G."/>
            <person name="Nolan M."/>
            <person name="Ohm R.A."/>
            <person name="Patyshakuliyeva A."/>
            <person name="Rokas A."/>
            <person name="Ruiz-Duenas F.J."/>
            <person name="Sabat G."/>
            <person name="Salamov A."/>
            <person name="Samejima M."/>
            <person name="Schmutz J."/>
            <person name="Slot J.C."/>
            <person name="St John F."/>
            <person name="Stenlid J."/>
            <person name="Sun H."/>
            <person name="Sun S."/>
            <person name="Syed K."/>
            <person name="Tsang A."/>
            <person name="Wiebenga A."/>
            <person name="Young D."/>
            <person name="Pisabarro A."/>
            <person name="Eastwood D.C."/>
            <person name="Martin F."/>
            <person name="Cullen D."/>
            <person name="Grigoriev I.V."/>
            <person name="Hibbett D.S."/>
        </authorList>
    </citation>
    <scope>NUCLEOTIDE SEQUENCE [LARGE SCALE GENOMIC DNA]</scope>
    <source>
        <strain evidence="2 3">LYAD-421 SS1</strain>
    </source>
</reference>
<dbReference type="GO" id="GO:0005737">
    <property type="term" value="C:cytoplasm"/>
    <property type="evidence" value="ECO:0007669"/>
    <property type="project" value="TreeGrafter"/>
</dbReference>
<dbReference type="EMBL" id="JH719433">
    <property type="protein sequence ID" value="EJF58603.1"/>
    <property type="molecule type" value="Genomic_DNA"/>
</dbReference>
<evidence type="ECO:0000259" key="1">
    <source>
        <dbReference type="Pfam" id="PF07993"/>
    </source>
</evidence>
<dbReference type="RefSeq" id="XP_007368630.1">
    <property type="nucleotide sequence ID" value="XM_007368568.1"/>
</dbReference>
<dbReference type="InterPro" id="IPR051783">
    <property type="entry name" value="NAD(P)-dependent_oxidoreduct"/>
</dbReference>
<accession>R7SRL7</accession>
<dbReference type="PANTHER" id="PTHR48079">
    <property type="entry name" value="PROTEIN YEEZ"/>
    <property type="match status" value="1"/>
</dbReference>
<organism evidence="2 3">
    <name type="scientific">Dichomitus squalens (strain LYAD-421)</name>
    <name type="common">Western red white-rot fungus</name>
    <dbReference type="NCBI Taxonomy" id="732165"/>
    <lineage>
        <taxon>Eukaryota</taxon>
        <taxon>Fungi</taxon>
        <taxon>Dikarya</taxon>
        <taxon>Basidiomycota</taxon>
        <taxon>Agaricomycotina</taxon>
        <taxon>Agaricomycetes</taxon>
        <taxon>Polyporales</taxon>
        <taxon>Polyporaceae</taxon>
        <taxon>Dichomitus</taxon>
    </lineage>
</organism>
<dbReference type="PANTHER" id="PTHR48079:SF6">
    <property type="entry name" value="NAD(P)-BINDING DOMAIN-CONTAINING PROTEIN-RELATED"/>
    <property type="match status" value="1"/>
</dbReference>
<dbReference type="InterPro" id="IPR036291">
    <property type="entry name" value="NAD(P)-bd_dom_sf"/>
</dbReference>
<gene>
    <name evidence="2" type="ORF">DICSQDRAFT_162826</name>
</gene>
<sequence>MTGRIPIFITGVTGYIGGTLLNRLLNHPDANTFDITALVRNSEKARILESKFGVKTLIASHAEHDRIEEAVAANHVILHIADSDDEPLNKAILRGLKRRHDTTGDLPILIHTSGTGLLTDNARGEYATETIYSDLNIEQIKSIPPTAFHRNVDLLVIGADEEGYARTHIVLPSTVYGIAAHPLVEAGISNPYSMQIPLLIRSSLARKRAGVIGKGLSLWPSVHIDDRLSRGTLFTVADMYIVLLDSILHHPDTTGHGWEGLYFGESGEHRWLDISLAIGRAMYELGLADSPDPTPFSHEEILKYFGNEWFGYYHGTNSRARADRARALGWKPTHSTEDMLASIKPELEVYAKKQ</sequence>
<feature type="domain" description="Thioester reductase (TE)" evidence="1">
    <location>
        <begin position="9"/>
        <end position="49"/>
    </location>
</feature>
<evidence type="ECO:0000313" key="2">
    <source>
        <dbReference type="EMBL" id="EJF58603.1"/>
    </source>
</evidence>